<dbReference type="AlphaFoldDB" id="A0A7W8IGG8"/>
<dbReference type="Pfam" id="PF14026">
    <property type="entry name" value="SCO4226-like"/>
    <property type="match status" value="1"/>
</dbReference>
<dbReference type="EMBL" id="JACHDY010000002">
    <property type="protein sequence ID" value="MBB5316744.1"/>
    <property type="molecule type" value="Genomic_DNA"/>
</dbReference>
<dbReference type="InterPro" id="IPR025336">
    <property type="entry name" value="SCO4226-like"/>
</dbReference>
<keyword evidence="2" id="KW-1185">Reference proteome</keyword>
<evidence type="ECO:0000313" key="2">
    <source>
        <dbReference type="Proteomes" id="UP000568106"/>
    </source>
</evidence>
<gene>
    <name evidence="1" type="ORF">HDF09_001413</name>
</gene>
<reference evidence="1" key="1">
    <citation type="submission" date="2020-08" db="EMBL/GenBank/DDBJ databases">
        <title>Genomic Encyclopedia of Type Strains, Phase IV (KMG-V): Genome sequencing to study the core and pangenomes of soil and plant-associated prokaryotes.</title>
        <authorList>
            <person name="Whitman W."/>
        </authorList>
    </citation>
    <scope>NUCLEOTIDE SEQUENCE [LARGE SCALE GENOMIC DNA]</scope>
    <source>
        <strain evidence="1">M8UP27</strain>
    </source>
</reference>
<sequence length="91" mass="10279">MPKFLIERDIPDAAHLTREQLTAISKSSCSTLRGIDTEVKWLTSFVTADKIYCIYIAPDEEIIRRHAFEHGFPANIITLIHSTIDPTHADA</sequence>
<dbReference type="Proteomes" id="UP000568106">
    <property type="component" value="Unassembled WGS sequence"/>
</dbReference>
<accession>A0A7W8IGG8</accession>
<comment type="caution">
    <text evidence="1">The sequence shown here is derived from an EMBL/GenBank/DDBJ whole genome shotgun (WGS) entry which is preliminary data.</text>
</comment>
<name>A0A7W8IGG8_9BACT</name>
<protein>
    <submittedName>
        <fullName evidence="1">Low temperature requirement protein LtrA</fullName>
    </submittedName>
</protein>
<proteinExistence type="predicted"/>
<evidence type="ECO:0000313" key="1">
    <source>
        <dbReference type="EMBL" id="MBB5316744.1"/>
    </source>
</evidence>
<organism evidence="1 2">
    <name type="scientific">Tunturiibacter empetritectus</name>
    <dbReference type="NCBI Taxonomy" id="3069691"/>
    <lineage>
        <taxon>Bacteria</taxon>
        <taxon>Pseudomonadati</taxon>
        <taxon>Acidobacteriota</taxon>
        <taxon>Terriglobia</taxon>
        <taxon>Terriglobales</taxon>
        <taxon>Acidobacteriaceae</taxon>
        <taxon>Tunturiibacter</taxon>
    </lineage>
</organism>